<dbReference type="Pfam" id="PF00905">
    <property type="entry name" value="Transpeptidase"/>
    <property type="match status" value="1"/>
</dbReference>
<dbReference type="Proteomes" id="UP001194098">
    <property type="component" value="Unassembled WGS sequence"/>
</dbReference>
<organism evidence="2 3">
    <name type="scientific">Clostridium beijerinckii</name>
    <name type="common">Clostridium MP</name>
    <dbReference type="NCBI Taxonomy" id="1520"/>
    <lineage>
        <taxon>Bacteria</taxon>
        <taxon>Bacillati</taxon>
        <taxon>Bacillota</taxon>
        <taxon>Clostridia</taxon>
        <taxon>Eubacteriales</taxon>
        <taxon>Clostridiaceae</taxon>
        <taxon>Clostridium</taxon>
    </lineage>
</organism>
<dbReference type="InterPro" id="IPR012338">
    <property type="entry name" value="Beta-lactam/transpept-like"/>
</dbReference>
<dbReference type="GO" id="GO:0008658">
    <property type="term" value="F:penicillin binding"/>
    <property type="evidence" value="ECO:0007669"/>
    <property type="project" value="InterPro"/>
</dbReference>
<accession>A0AAW3WHU1</accession>
<reference evidence="2" key="1">
    <citation type="submission" date="2020-04" db="EMBL/GenBank/DDBJ databases">
        <authorList>
            <person name="Brown S."/>
        </authorList>
    </citation>
    <scope>NUCLEOTIDE SEQUENCE</scope>
    <source>
        <strain evidence="2">DJ015</strain>
    </source>
</reference>
<dbReference type="Gene3D" id="3.40.710.10">
    <property type="entry name" value="DD-peptidase/beta-lactamase superfamily"/>
    <property type="match status" value="1"/>
</dbReference>
<dbReference type="PANTHER" id="PTHR30627">
    <property type="entry name" value="PEPTIDOGLYCAN D,D-TRANSPEPTIDASE"/>
    <property type="match status" value="1"/>
</dbReference>
<feature type="non-terminal residue" evidence="2">
    <location>
        <position position="1"/>
    </location>
</feature>
<evidence type="ECO:0000313" key="2">
    <source>
        <dbReference type="EMBL" id="MBC2478154.1"/>
    </source>
</evidence>
<dbReference type="InterPro" id="IPR001460">
    <property type="entry name" value="PCN-bd_Tpept"/>
</dbReference>
<name>A0AAW3WHU1_CLOBE</name>
<dbReference type="GO" id="GO:0071555">
    <property type="term" value="P:cell wall organization"/>
    <property type="evidence" value="ECO:0007669"/>
    <property type="project" value="TreeGrafter"/>
</dbReference>
<dbReference type="PANTHER" id="PTHR30627:SF25">
    <property type="entry name" value="PENICILLIN-BINDING PROTEIN 3"/>
    <property type="match status" value="1"/>
</dbReference>
<dbReference type="EMBL" id="JABAGV010000250">
    <property type="protein sequence ID" value="MBC2478154.1"/>
    <property type="molecule type" value="Genomic_DNA"/>
</dbReference>
<dbReference type="AlphaFoldDB" id="A0AAW3WHU1"/>
<comment type="caution">
    <text evidence="2">The sequence shown here is derived from an EMBL/GenBank/DDBJ whole genome shotgun (WGS) entry which is preliminary data.</text>
</comment>
<proteinExistence type="predicted"/>
<dbReference type="SUPFAM" id="SSF56601">
    <property type="entry name" value="beta-lactamase/transpeptidase-like"/>
    <property type="match status" value="1"/>
</dbReference>
<dbReference type="RefSeq" id="WP_278046645.1">
    <property type="nucleotide sequence ID" value="NZ_JABAGV010000250.1"/>
</dbReference>
<reference evidence="2" key="2">
    <citation type="journal article" date="2022" name="Nat. Biotechnol.">
        <title>Carbon-negative production of acetone and isopropanol by gas fermentation at industrial pilot scale.</title>
        <authorList>
            <person name="Liew F.E."/>
            <person name="Nogle R."/>
            <person name="Abdalla T."/>
            <person name="Rasor B.J."/>
            <person name="Canter C."/>
            <person name="Jensen R.O."/>
            <person name="Wang L."/>
            <person name="Strutz J."/>
            <person name="Chirania P."/>
            <person name="De Tissera S."/>
            <person name="Mueller A.P."/>
            <person name="Ruan Z."/>
            <person name="Gao A."/>
            <person name="Tran L."/>
            <person name="Engle N.L."/>
            <person name="Bromley J.C."/>
            <person name="Daniell J."/>
            <person name="Conrado R."/>
            <person name="Tschaplinski T.J."/>
            <person name="Giannone R.J."/>
            <person name="Hettich R.L."/>
            <person name="Karim A.S."/>
            <person name="Simpson S.D."/>
            <person name="Brown S.D."/>
            <person name="Leang C."/>
            <person name="Jewett M.C."/>
            <person name="Kopke M."/>
        </authorList>
    </citation>
    <scope>NUCLEOTIDE SEQUENCE</scope>
    <source>
        <strain evidence="2">DJ015</strain>
    </source>
</reference>
<dbReference type="GO" id="GO:0071972">
    <property type="term" value="F:peptidoglycan L,D-transpeptidase activity"/>
    <property type="evidence" value="ECO:0007669"/>
    <property type="project" value="TreeGrafter"/>
</dbReference>
<protein>
    <submittedName>
        <fullName evidence="2">Penicillin-binding transpeptidase domain-containing protein</fullName>
    </submittedName>
</protein>
<dbReference type="InterPro" id="IPR050515">
    <property type="entry name" value="Beta-lactam/transpept"/>
</dbReference>
<feature type="domain" description="Penicillin-binding protein transpeptidase" evidence="1">
    <location>
        <begin position="4"/>
        <end position="151"/>
    </location>
</feature>
<evidence type="ECO:0000313" key="3">
    <source>
        <dbReference type="Proteomes" id="UP001194098"/>
    </source>
</evidence>
<sequence length="154" mass="16430">EVQLADSGYGQAEVLVNPVHLGALYTMFENNGDILNPTLIYSGSHDNKVWKSNVVSKDAANLVLQDLIQVVENPAGTGHAAFTSGLTIAGKTGTAELKTSQTDTTGTETGWFVGMTTNKVPNNLLVVMMVEDVKNRGGSHYVVPKAKKVLETVK</sequence>
<gene>
    <name evidence="2" type="ORF">HGI39_26485</name>
</gene>
<evidence type="ECO:0000259" key="1">
    <source>
        <dbReference type="Pfam" id="PF00905"/>
    </source>
</evidence>
<dbReference type="GO" id="GO:0005886">
    <property type="term" value="C:plasma membrane"/>
    <property type="evidence" value="ECO:0007669"/>
    <property type="project" value="TreeGrafter"/>
</dbReference>